<evidence type="ECO:0000313" key="6">
    <source>
        <dbReference type="Proteomes" id="UP001430755"/>
    </source>
</evidence>
<dbReference type="PROSITE" id="PS50893">
    <property type="entry name" value="ABC_TRANSPORTER_2"/>
    <property type="match status" value="1"/>
</dbReference>
<comment type="caution">
    <text evidence="5">The sequence shown here is derived from an EMBL/GenBank/DDBJ whole genome shotgun (WGS) entry which is preliminary data.</text>
</comment>
<dbReference type="SMART" id="SM00382">
    <property type="entry name" value="AAA"/>
    <property type="match status" value="2"/>
</dbReference>
<dbReference type="Pfam" id="PF00005">
    <property type="entry name" value="ABC_tran"/>
    <property type="match status" value="2"/>
</dbReference>
<dbReference type="InterPro" id="IPR003593">
    <property type="entry name" value="AAA+_ATPase"/>
</dbReference>
<organism evidence="5 6">
    <name type="scientific">Adlercreutzia faecimuris</name>
    <dbReference type="NCBI Taxonomy" id="2897341"/>
    <lineage>
        <taxon>Bacteria</taxon>
        <taxon>Bacillati</taxon>
        <taxon>Actinomycetota</taxon>
        <taxon>Coriobacteriia</taxon>
        <taxon>Eggerthellales</taxon>
        <taxon>Eggerthellaceae</taxon>
        <taxon>Adlercreutzia</taxon>
    </lineage>
</organism>
<dbReference type="RefSeq" id="WP_242162623.1">
    <property type="nucleotide sequence ID" value="NZ_JAJMLW010000001.1"/>
</dbReference>
<evidence type="ECO:0000256" key="3">
    <source>
        <dbReference type="SAM" id="MobiDB-lite"/>
    </source>
</evidence>
<evidence type="ECO:0000313" key="5">
    <source>
        <dbReference type="EMBL" id="MCI2240933.1"/>
    </source>
</evidence>
<reference evidence="5" key="1">
    <citation type="submission" date="2021-11" db="EMBL/GenBank/DDBJ databases">
        <title>A Novel Adlercreutzia Species, isolated from a Allomyrina dichotoma larva feces.</title>
        <authorList>
            <person name="Suh M.K."/>
        </authorList>
    </citation>
    <scope>NUCLEOTIDE SEQUENCE</scope>
    <source>
        <strain evidence="5">JBNU-10</strain>
    </source>
</reference>
<dbReference type="CDD" id="cd03221">
    <property type="entry name" value="ABCF_EF-3"/>
    <property type="match status" value="1"/>
</dbReference>
<protein>
    <submittedName>
        <fullName evidence="5">ATP-binding cassette domain-containing protein</fullName>
    </submittedName>
</protein>
<feature type="compositionally biased region" description="Basic and acidic residues" evidence="3">
    <location>
        <begin position="219"/>
        <end position="231"/>
    </location>
</feature>
<dbReference type="InterPro" id="IPR027417">
    <property type="entry name" value="P-loop_NTPase"/>
</dbReference>
<feature type="region of interest" description="Disordered" evidence="3">
    <location>
        <begin position="196"/>
        <end position="247"/>
    </location>
</feature>
<dbReference type="Gene3D" id="3.40.50.300">
    <property type="entry name" value="P-loop containing nucleotide triphosphate hydrolases"/>
    <property type="match status" value="3"/>
</dbReference>
<dbReference type="PANTHER" id="PTHR42855">
    <property type="entry name" value="ABC TRANSPORTER ATP-BINDING SUBUNIT"/>
    <property type="match status" value="1"/>
</dbReference>
<keyword evidence="1" id="KW-0547">Nucleotide-binding</keyword>
<evidence type="ECO:0000256" key="2">
    <source>
        <dbReference type="ARBA" id="ARBA00022840"/>
    </source>
</evidence>
<feature type="compositionally biased region" description="Basic and acidic residues" evidence="3">
    <location>
        <begin position="200"/>
        <end position="211"/>
    </location>
</feature>
<sequence>MQLNLNDISYTYPQAAEPVLDGVSATFPAGWTGIVGDNGCGKTTLARIAGGLLTPDGGTVTPRLFCAFCEQDPTLEPPALADFAMAWDERAVRLRRDLAIGDGWEWRFGELSCGQQKRLQLACALWADPDVLVVDEPTNHVDAETRAALAAPLEDFRGIGLLISHDRALLDRICGQCLFMGGGRAVMRPGGYSQGAEQAALERKTTTTRRENARRRARKLEEEAQRRRQEAAKAAAKRSCRGLDRHDSDGRGRVKLAIYTGKDGVAGKLSARMDARASRARQEADAITVEKRYDADIWMDAQPSARKVLCRLAAGVIPFGGDGAEAGMEGTPAGVAIPDLYVGNADHIALTGRNGAGKTTLVRAAMAALPPDIPCAYLPQEPSPAQQRQALERLAALDAASRGRALGVVARLNSDPDRILEGSRTSPGEMRKLMLALGILDAPALIVMDEPTNHLDLHSVEALEQLLGAYPGALLLVSHDARLLDRATTIRWRLEPAGQGSRLVAQG</sequence>
<evidence type="ECO:0000259" key="4">
    <source>
        <dbReference type="PROSITE" id="PS50893"/>
    </source>
</evidence>
<dbReference type="PANTHER" id="PTHR42855:SF1">
    <property type="entry name" value="ABC TRANSPORTER DOMAIN-CONTAINING PROTEIN"/>
    <property type="match status" value="1"/>
</dbReference>
<gene>
    <name evidence="5" type="ORF">LPT13_00995</name>
</gene>
<keyword evidence="2 5" id="KW-0067">ATP-binding</keyword>
<name>A0ABS9WDK2_9ACTN</name>
<evidence type="ECO:0000256" key="1">
    <source>
        <dbReference type="ARBA" id="ARBA00022741"/>
    </source>
</evidence>
<dbReference type="Proteomes" id="UP001430755">
    <property type="component" value="Unassembled WGS sequence"/>
</dbReference>
<dbReference type="EMBL" id="JAJMLW010000001">
    <property type="protein sequence ID" value="MCI2240933.1"/>
    <property type="molecule type" value="Genomic_DNA"/>
</dbReference>
<dbReference type="InterPro" id="IPR003439">
    <property type="entry name" value="ABC_transporter-like_ATP-bd"/>
</dbReference>
<proteinExistence type="predicted"/>
<dbReference type="InterPro" id="IPR051309">
    <property type="entry name" value="ABCF_ATPase"/>
</dbReference>
<feature type="domain" description="ABC transporter" evidence="4">
    <location>
        <begin position="3"/>
        <end position="208"/>
    </location>
</feature>
<accession>A0ABS9WDK2</accession>
<keyword evidence="6" id="KW-1185">Reference proteome</keyword>
<dbReference type="GO" id="GO:0005524">
    <property type="term" value="F:ATP binding"/>
    <property type="evidence" value="ECO:0007669"/>
    <property type="project" value="UniProtKB-KW"/>
</dbReference>
<dbReference type="SUPFAM" id="SSF52540">
    <property type="entry name" value="P-loop containing nucleoside triphosphate hydrolases"/>
    <property type="match status" value="2"/>
</dbReference>